<feature type="transmembrane region" description="Helical" evidence="1">
    <location>
        <begin position="7"/>
        <end position="28"/>
    </location>
</feature>
<dbReference type="KEGG" id="dax:FDQ92_02675"/>
<keyword evidence="1" id="KW-0472">Membrane</keyword>
<feature type="transmembrane region" description="Helical" evidence="1">
    <location>
        <begin position="48"/>
        <end position="72"/>
    </location>
</feature>
<dbReference type="AlphaFoldDB" id="A0A4P8L0E0"/>
<sequence>MPWYTKGLLWGGITVIVLLLAGGAYQFFVTFQRTKNYALAGEWALQGAVKLGLVFWPLALLLVLCALGLAWWQRK</sequence>
<dbReference type="EMBL" id="CP040098">
    <property type="protein sequence ID" value="QCQ21189.1"/>
    <property type="molecule type" value="Genomic_DNA"/>
</dbReference>
<keyword evidence="1" id="KW-1133">Transmembrane helix</keyword>
<keyword evidence="1" id="KW-0812">Transmembrane</keyword>
<reference evidence="2 3" key="1">
    <citation type="submission" date="2019-05" db="EMBL/GenBank/DDBJ databases">
        <title>The Complete Genome Sequence of the n-alkane-degrading Desulfoglaeba alkanexedens ALDC reveals multiple alkylsuccinate synthase gene clusters.</title>
        <authorList>
            <person name="Callaghan A.V."/>
            <person name="Davidova I.A."/>
            <person name="Duncan K.E."/>
            <person name="Morris B."/>
            <person name="McInerney M.J."/>
        </authorList>
    </citation>
    <scope>NUCLEOTIDE SEQUENCE [LARGE SCALE GENOMIC DNA]</scope>
    <source>
        <strain evidence="2 3">ALDC</strain>
    </source>
</reference>
<evidence type="ECO:0000256" key="1">
    <source>
        <dbReference type="SAM" id="Phobius"/>
    </source>
</evidence>
<dbReference type="RefSeq" id="WP_137423158.1">
    <property type="nucleotide sequence ID" value="NZ_CP040098.1"/>
</dbReference>
<evidence type="ECO:0000313" key="2">
    <source>
        <dbReference type="EMBL" id="QCQ21189.1"/>
    </source>
</evidence>
<protein>
    <submittedName>
        <fullName evidence="2">Uncharacterized protein</fullName>
    </submittedName>
</protein>
<dbReference type="Proteomes" id="UP000298602">
    <property type="component" value="Chromosome"/>
</dbReference>
<proteinExistence type="predicted"/>
<organism evidence="2 3">
    <name type="scientific">Desulfoglaeba alkanexedens ALDC</name>
    <dbReference type="NCBI Taxonomy" id="980445"/>
    <lineage>
        <taxon>Bacteria</taxon>
        <taxon>Pseudomonadati</taxon>
        <taxon>Thermodesulfobacteriota</taxon>
        <taxon>Syntrophobacteria</taxon>
        <taxon>Syntrophobacterales</taxon>
        <taxon>Syntrophobacteraceae</taxon>
        <taxon>Desulfoglaeba</taxon>
    </lineage>
</organism>
<evidence type="ECO:0000313" key="3">
    <source>
        <dbReference type="Proteomes" id="UP000298602"/>
    </source>
</evidence>
<reference evidence="2 3" key="2">
    <citation type="submission" date="2019-05" db="EMBL/GenBank/DDBJ databases">
        <authorList>
            <person name="Suflita J.M."/>
            <person name="Marks C.R."/>
        </authorList>
    </citation>
    <scope>NUCLEOTIDE SEQUENCE [LARGE SCALE GENOMIC DNA]</scope>
    <source>
        <strain evidence="2 3">ALDC</strain>
    </source>
</reference>
<accession>A0A4P8L0E0</accession>
<name>A0A4P8L0E0_9BACT</name>
<keyword evidence="3" id="KW-1185">Reference proteome</keyword>
<gene>
    <name evidence="2" type="ORF">FDQ92_02675</name>
</gene>